<evidence type="ECO:0000313" key="2">
    <source>
        <dbReference type="Proteomes" id="UP001595758"/>
    </source>
</evidence>
<organism evidence="1 2">
    <name type="scientific">Legionella dresdenensis</name>
    <dbReference type="NCBI Taxonomy" id="450200"/>
    <lineage>
        <taxon>Bacteria</taxon>
        <taxon>Pseudomonadati</taxon>
        <taxon>Pseudomonadota</taxon>
        <taxon>Gammaproteobacteria</taxon>
        <taxon>Legionellales</taxon>
        <taxon>Legionellaceae</taxon>
        <taxon>Legionella</taxon>
    </lineage>
</organism>
<proteinExistence type="predicted"/>
<keyword evidence="2" id="KW-1185">Reference proteome</keyword>
<name>A0ABV8CFI5_9GAMM</name>
<protein>
    <submittedName>
        <fullName evidence="1">Uncharacterized protein</fullName>
    </submittedName>
</protein>
<dbReference type="Proteomes" id="UP001595758">
    <property type="component" value="Unassembled WGS sequence"/>
</dbReference>
<accession>A0ABV8CFI5</accession>
<dbReference type="EMBL" id="JBHSAB010000019">
    <property type="protein sequence ID" value="MFC3909000.1"/>
    <property type="molecule type" value="Genomic_DNA"/>
</dbReference>
<reference evidence="2" key="1">
    <citation type="journal article" date="2019" name="Int. J. Syst. Evol. Microbiol.">
        <title>The Global Catalogue of Microorganisms (GCM) 10K type strain sequencing project: providing services to taxonomists for standard genome sequencing and annotation.</title>
        <authorList>
            <consortium name="The Broad Institute Genomics Platform"/>
            <consortium name="The Broad Institute Genome Sequencing Center for Infectious Disease"/>
            <person name="Wu L."/>
            <person name="Ma J."/>
        </authorList>
    </citation>
    <scope>NUCLEOTIDE SEQUENCE [LARGE SCALE GENOMIC DNA]</scope>
    <source>
        <strain evidence="2">CCUG 59858</strain>
    </source>
</reference>
<evidence type="ECO:0000313" key="1">
    <source>
        <dbReference type="EMBL" id="MFC3909000.1"/>
    </source>
</evidence>
<sequence length="254" mass="28941">MGLNSRIRALETLIIKTNNKQRHEQIMALYAQICIGKQFQIDLAKITNSIQLIDLSWVLAICSLKKLTFSNEALLAFKTNLHNKLMNIVCNPLYQFKDELKKISLREVGNIELCSYVISPNAVIRLLLDDDNFSNLCKKPEKPSLSVTNKTIKGKGKKKVVHRLKLLIQKFYTSLDDNCAEAIWKEIKKNKAHYFWIESIAPWTDGRSEALIKWGTGDKSAKSFSQGAFSNYVSALSTGKEKLSKESYDDVYKD</sequence>
<gene>
    <name evidence="1" type="ORF">ACFORL_07925</name>
</gene>
<comment type="caution">
    <text evidence="1">The sequence shown here is derived from an EMBL/GenBank/DDBJ whole genome shotgun (WGS) entry which is preliminary data.</text>
</comment>
<dbReference type="RefSeq" id="WP_382342815.1">
    <property type="nucleotide sequence ID" value="NZ_JBHSAB010000019.1"/>
</dbReference>